<keyword evidence="2" id="KW-0547">Nucleotide-binding</keyword>
<dbReference type="InterPro" id="IPR041677">
    <property type="entry name" value="DNA2/NAM7_AAA_11"/>
</dbReference>
<protein>
    <submittedName>
        <fullName evidence="9">Uncharacterized protein</fullName>
    </submittedName>
</protein>
<accession>A0A365YYW8</accession>
<feature type="domain" description="DNA2/NAM7 helicase-like C-terminal" evidence="8">
    <location>
        <begin position="921"/>
        <end position="1098"/>
    </location>
</feature>
<keyword evidence="4" id="KW-0347">Helicase</keyword>
<dbReference type="Gene3D" id="3.40.50.300">
    <property type="entry name" value="P-loop containing nucleotide triphosphate hydrolases"/>
    <property type="match status" value="2"/>
</dbReference>
<keyword evidence="3" id="KW-0378">Hydrolase</keyword>
<dbReference type="PANTHER" id="PTHR43788:SF8">
    <property type="entry name" value="DNA-BINDING PROTEIN SMUBP-2"/>
    <property type="match status" value="1"/>
</dbReference>
<dbReference type="Pfam" id="PF13087">
    <property type="entry name" value="AAA_12"/>
    <property type="match status" value="1"/>
</dbReference>
<sequence length="1133" mass="126922">MTSETAAFSDILACWHKIEFFIPFDLRQVRERKSENQFSVFVLPDNPRLPNDYPPPRGKISVGANLFLGLFDREEVQRVTSRLEAETEFNRLDREERNDEDDTQEPHGYPNATTCMAKIRLNAAGEPDFTSVEISTFPWAIGKALKYSLNALSWDAFEADRLRLQRMLANFSEERRHAANITDPTVPLPLAAEEIPHLIRIFGEWADFFPPRDLPAALLQLNYGKEKIRRDPAPSTETKPSPQEDDDDEKQEKLPEIGILNSFFLTDIERAHAALKAGTIPPALRQYLTELSERERTDLGTDRGREHIIDTLHPRFMNSGRWISNPAHAMSLMQQFAINTAFSHLKDRGVFSVNGPPGTGKTTLLRDIFAENITRRARVLASMKSAGDAFIGSVEADSGEHKFSVRKLRPDLSGYEMVVTSYNNTAVENISKDLPQSAAIDLSPDEEFTYLRPVAHKLAAEKKDGGFRALQPKEYPWGLITCTLGNSTNRSRFCDSVFFRKVPDDAEETWSGNERPATIWQWVKGTSPASAQRNFRDAAENFRNLDQQVSARLAGLEAFANLHASSGHGLLRQQLSEQTGRLHVAQARKQHCADSLAEARHILTRRTAELESLRAEQEQIDRLKPSLWKSLFNSREKEQHSIATRENAQAQIRLGKEIRDLSQQIENGLTQDLQAATSACTDIQTAIGQIQNRLAQEEKQLRACHEEFPDVTLFENARDLETDGLQRSGLWHDRELNRLRSDLFKAALALHEAWLAAVMTSRTLHYFDTLAAISRHISNPGRYGSTPETVAAIWQNFFMIVPVVSTTFASFARQFHGVGPETLGWVFVDEAGQAMPQAAVGAIFRARRAVIIGDPLQIEPVFTLSAPLVKALCDLSPHTADGRCSPARASVQTLADAANPYGTYLNVRDGNPIWVGSPLRVHRRCLDPMFTIANRIAYDGKMIHGSTDPDPEPDSSPFLGESAWFSVAGKVMGKQVVQEQVDYVVALIVACTARDQELPALYVISPFKEIRQAIGKALRDPACWASRNMYPPRELRTWIGIRVGTVHTFQGKEEDTVIMVLGADETKRGSAQWAASKPNILNVAVTRAKRRFYMVGDRKLWGGLNYFGDAAHLLPQVNPHHVLDSLATMDQSA</sequence>
<comment type="similarity">
    <text evidence="1">Belongs to the DNA2/NAM7 helicase family.</text>
</comment>
<name>A0A365YYW8_9PROT</name>
<dbReference type="GO" id="GO:0005524">
    <property type="term" value="F:ATP binding"/>
    <property type="evidence" value="ECO:0007669"/>
    <property type="project" value="UniProtKB-KW"/>
</dbReference>
<evidence type="ECO:0000256" key="1">
    <source>
        <dbReference type="ARBA" id="ARBA00007913"/>
    </source>
</evidence>
<dbReference type="GO" id="GO:0043139">
    <property type="term" value="F:5'-3' DNA helicase activity"/>
    <property type="evidence" value="ECO:0007669"/>
    <property type="project" value="TreeGrafter"/>
</dbReference>
<evidence type="ECO:0000256" key="6">
    <source>
        <dbReference type="SAM" id="MobiDB-lite"/>
    </source>
</evidence>
<feature type="region of interest" description="Disordered" evidence="6">
    <location>
        <begin position="228"/>
        <end position="251"/>
    </location>
</feature>
<dbReference type="AlphaFoldDB" id="A0A365YYW8"/>
<evidence type="ECO:0000313" key="10">
    <source>
        <dbReference type="Proteomes" id="UP000252680"/>
    </source>
</evidence>
<comment type="caution">
    <text evidence="9">The sequence shown here is derived from an EMBL/GenBank/DDBJ whole genome shotgun (WGS) entry which is preliminary data.</text>
</comment>
<dbReference type="InterPro" id="IPR050534">
    <property type="entry name" value="Coronavir_polyprotein_1ab"/>
</dbReference>
<dbReference type="InterPro" id="IPR041679">
    <property type="entry name" value="DNA2/NAM7-like_C"/>
</dbReference>
<dbReference type="RefSeq" id="WP_113595803.1">
    <property type="nucleotide sequence ID" value="NZ_QEXL01000008.1"/>
</dbReference>
<organism evidence="9 10">
    <name type="scientific">Novacetimonas cocois</name>
    <dbReference type="NCBI Taxonomy" id="1747507"/>
    <lineage>
        <taxon>Bacteria</taxon>
        <taxon>Pseudomonadati</taxon>
        <taxon>Pseudomonadota</taxon>
        <taxon>Alphaproteobacteria</taxon>
        <taxon>Acetobacterales</taxon>
        <taxon>Acetobacteraceae</taxon>
        <taxon>Novacetimonas</taxon>
    </lineage>
</organism>
<dbReference type="OrthoDB" id="9757917at2"/>
<dbReference type="Pfam" id="PF13086">
    <property type="entry name" value="AAA_11"/>
    <property type="match status" value="1"/>
</dbReference>
<evidence type="ECO:0000256" key="2">
    <source>
        <dbReference type="ARBA" id="ARBA00022741"/>
    </source>
</evidence>
<reference evidence="9 10" key="1">
    <citation type="submission" date="2018-05" db="EMBL/GenBank/DDBJ databases">
        <title>Komagataeibacter cocois sp. nov., for a novel cellulose- producing strain isolated from coconut milk.</title>
        <authorList>
            <person name="Liu L."/>
            <person name="Wang Y."/>
            <person name="Liu S."/>
            <person name="Bi J."/>
            <person name="Chen H."/>
            <person name="Deng J."/>
            <person name="Zhang C."/>
            <person name="Hu Q."/>
            <person name="Li C."/>
        </authorList>
    </citation>
    <scope>NUCLEOTIDE SEQUENCE [LARGE SCALE GENOMIC DNA]</scope>
    <source>
        <strain evidence="9 10">WE7</strain>
    </source>
</reference>
<dbReference type="SUPFAM" id="SSF52540">
    <property type="entry name" value="P-loop containing nucleoside triphosphate hydrolases"/>
    <property type="match status" value="1"/>
</dbReference>
<keyword evidence="10" id="KW-1185">Reference proteome</keyword>
<evidence type="ECO:0000256" key="4">
    <source>
        <dbReference type="ARBA" id="ARBA00022806"/>
    </source>
</evidence>
<feature type="domain" description="DNA2/NAM7 helicase helicase" evidence="7">
    <location>
        <begin position="674"/>
        <end position="861"/>
    </location>
</feature>
<evidence type="ECO:0000259" key="7">
    <source>
        <dbReference type="Pfam" id="PF13086"/>
    </source>
</evidence>
<evidence type="ECO:0000256" key="3">
    <source>
        <dbReference type="ARBA" id="ARBA00022801"/>
    </source>
</evidence>
<keyword evidence="5" id="KW-0067">ATP-binding</keyword>
<evidence type="ECO:0000313" key="9">
    <source>
        <dbReference type="EMBL" id="RBM07466.1"/>
    </source>
</evidence>
<proteinExistence type="inferred from homology"/>
<dbReference type="GO" id="GO:0016787">
    <property type="term" value="F:hydrolase activity"/>
    <property type="evidence" value="ECO:0007669"/>
    <property type="project" value="UniProtKB-KW"/>
</dbReference>
<dbReference type="PANTHER" id="PTHR43788">
    <property type="entry name" value="DNA2/NAM7 HELICASE FAMILY MEMBER"/>
    <property type="match status" value="1"/>
</dbReference>
<dbReference type="InterPro" id="IPR027417">
    <property type="entry name" value="P-loop_NTPase"/>
</dbReference>
<dbReference type="EMBL" id="QEXL01000008">
    <property type="protein sequence ID" value="RBM07466.1"/>
    <property type="molecule type" value="Genomic_DNA"/>
</dbReference>
<evidence type="ECO:0000256" key="5">
    <source>
        <dbReference type="ARBA" id="ARBA00022840"/>
    </source>
</evidence>
<feature type="region of interest" description="Disordered" evidence="6">
    <location>
        <begin position="90"/>
        <end position="111"/>
    </location>
</feature>
<evidence type="ECO:0000259" key="8">
    <source>
        <dbReference type="Pfam" id="PF13087"/>
    </source>
</evidence>
<dbReference type="Proteomes" id="UP000252680">
    <property type="component" value="Unassembled WGS sequence"/>
</dbReference>
<gene>
    <name evidence="9" type="ORF">NJLHNGOC_07385</name>
</gene>